<evidence type="ECO:0000256" key="5">
    <source>
        <dbReference type="ARBA" id="ARBA00023098"/>
    </source>
</evidence>
<accession>A0A1M7USR0</accession>
<name>A0A1M7USR0_9ACTN</name>
<dbReference type="SUPFAM" id="SSF53335">
    <property type="entry name" value="S-adenosyl-L-methionine-dependent methyltransferases"/>
    <property type="match status" value="1"/>
</dbReference>
<dbReference type="SMART" id="SM00828">
    <property type="entry name" value="PKS_MT"/>
    <property type="match status" value="1"/>
</dbReference>
<dbReference type="Pfam" id="PF02353">
    <property type="entry name" value="CMAS"/>
    <property type="match status" value="1"/>
</dbReference>
<comment type="similarity">
    <text evidence="1">Belongs to the CFA/CMAS family.</text>
</comment>
<feature type="domain" description="Polyketide synthase-like methyltransferase" evidence="7">
    <location>
        <begin position="150"/>
        <end position="408"/>
    </location>
</feature>
<feature type="compositionally biased region" description="Basic and acidic residues" evidence="6">
    <location>
        <begin position="419"/>
        <end position="433"/>
    </location>
</feature>
<evidence type="ECO:0000313" key="8">
    <source>
        <dbReference type="EMBL" id="SHN86041.1"/>
    </source>
</evidence>
<keyword evidence="5" id="KW-0443">Lipid metabolism</keyword>
<dbReference type="PANTHER" id="PTHR43667:SF1">
    <property type="entry name" value="CYCLOPROPANE-FATTY-ACYL-PHOSPHOLIPID SYNTHASE"/>
    <property type="match status" value="1"/>
</dbReference>
<dbReference type="InterPro" id="IPR029063">
    <property type="entry name" value="SAM-dependent_MTases_sf"/>
</dbReference>
<dbReference type="GO" id="GO:0032259">
    <property type="term" value="P:methylation"/>
    <property type="evidence" value="ECO:0007669"/>
    <property type="project" value="UniProtKB-KW"/>
</dbReference>
<dbReference type="RefSeq" id="WP_083606445.1">
    <property type="nucleotide sequence ID" value="NZ_FRDM01000028.1"/>
</dbReference>
<reference evidence="8 9" key="1">
    <citation type="submission" date="2016-12" db="EMBL/GenBank/DDBJ databases">
        <authorList>
            <person name="Song W.-J."/>
            <person name="Kurnit D.M."/>
        </authorList>
    </citation>
    <scope>NUCLEOTIDE SEQUENCE [LARGE SCALE GENOMIC DNA]</scope>
    <source>
        <strain evidence="8 9">DSM 43162</strain>
    </source>
</reference>
<dbReference type="PIRSF" id="PIRSF003085">
    <property type="entry name" value="CMAS"/>
    <property type="match status" value="1"/>
</dbReference>
<dbReference type="GO" id="GO:0008610">
    <property type="term" value="P:lipid biosynthetic process"/>
    <property type="evidence" value="ECO:0007669"/>
    <property type="project" value="InterPro"/>
</dbReference>
<evidence type="ECO:0000256" key="3">
    <source>
        <dbReference type="ARBA" id="ARBA00022679"/>
    </source>
</evidence>
<dbReference type="GO" id="GO:0008168">
    <property type="term" value="F:methyltransferase activity"/>
    <property type="evidence" value="ECO:0007669"/>
    <property type="project" value="UniProtKB-KW"/>
</dbReference>
<evidence type="ECO:0000256" key="4">
    <source>
        <dbReference type="ARBA" id="ARBA00022691"/>
    </source>
</evidence>
<dbReference type="OrthoDB" id="9782855at2"/>
<evidence type="ECO:0000313" key="9">
    <source>
        <dbReference type="Proteomes" id="UP000184428"/>
    </source>
</evidence>
<evidence type="ECO:0000256" key="6">
    <source>
        <dbReference type="SAM" id="MobiDB-lite"/>
    </source>
</evidence>
<protein>
    <submittedName>
        <fullName evidence="8">Cyclopropane-fatty-acyl-phospholipid synthase</fullName>
    </submittedName>
</protein>
<evidence type="ECO:0000256" key="2">
    <source>
        <dbReference type="ARBA" id="ARBA00022603"/>
    </source>
</evidence>
<keyword evidence="3" id="KW-0808">Transferase</keyword>
<proteinExistence type="inferred from homology"/>
<dbReference type="InterPro" id="IPR020803">
    <property type="entry name" value="MeTfrase_dom"/>
</dbReference>
<organism evidence="8 9">
    <name type="scientific">Geodermatophilus obscurus</name>
    <dbReference type="NCBI Taxonomy" id="1861"/>
    <lineage>
        <taxon>Bacteria</taxon>
        <taxon>Bacillati</taxon>
        <taxon>Actinomycetota</taxon>
        <taxon>Actinomycetes</taxon>
        <taxon>Geodermatophilales</taxon>
        <taxon>Geodermatophilaceae</taxon>
        <taxon>Geodermatophilus</taxon>
    </lineage>
</organism>
<dbReference type="Proteomes" id="UP000184428">
    <property type="component" value="Unassembled WGS sequence"/>
</dbReference>
<dbReference type="CDD" id="cd02440">
    <property type="entry name" value="AdoMet_MTases"/>
    <property type="match status" value="1"/>
</dbReference>
<dbReference type="PANTHER" id="PTHR43667">
    <property type="entry name" value="CYCLOPROPANE-FATTY-ACYL-PHOSPHOLIPID SYNTHASE"/>
    <property type="match status" value="1"/>
</dbReference>
<dbReference type="InterPro" id="IPR050723">
    <property type="entry name" value="CFA/CMAS"/>
</dbReference>
<dbReference type="EMBL" id="FRDM01000028">
    <property type="protein sequence ID" value="SHN86041.1"/>
    <property type="molecule type" value="Genomic_DNA"/>
</dbReference>
<evidence type="ECO:0000259" key="7">
    <source>
        <dbReference type="SMART" id="SM00828"/>
    </source>
</evidence>
<dbReference type="Gene3D" id="3.40.50.150">
    <property type="entry name" value="Vaccinia Virus protein VP39"/>
    <property type="match status" value="1"/>
</dbReference>
<keyword evidence="4" id="KW-0949">S-adenosyl-L-methionine</keyword>
<dbReference type="InterPro" id="IPR003333">
    <property type="entry name" value="CMAS"/>
</dbReference>
<gene>
    <name evidence="8" type="ORF">SAMN05660350_03866</name>
</gene>
<sequence>MTSRGAAEVVGELGRLLLGAPVPLSIRCWDGSEAVVEGAPTLVVRHRRALRRLVYAPGELGLARAYVSGDLDVAGDLYAALGSPDELPSRPELHVDRRALARLVGPLLRLGVLGLPLAPPPEEARLRGIRHSLRRDRSAISHHYDVGNDFYRLLLGPSLVYSCAYFTEPTASLEQAQKAKLDLVCRKLGLQSGMRLLDVGCGWGSLALHAAAGYGVSVIAVTISAAQAELARRRIADAGLTERVEVRLQDYREVVDGPFDAISSIGMAEHVGLAQLPSYAARLYALLPPGGRLLNHAIARGPAAGPDRPDPRSFLTRYVFPDGELQPLATHVRVLEEAGFEVCDVEALRRHYALTCRVWVSNLERRWDEAVRLSSPGRARVWRLYLAGSALAFERHRVGVNQVLAVKPGAPGQVRLPLRRPDWSHPAVREGHEPAAAQPEDVAEDQ</sequence>
<keyword evidence="2" id="KW-0489">Methyltransferase</keyword>
<evidence type="ECO:0000256" key="1">
    <source>
        <dbReference type="ARBA" id="ARBA00010815"/>
    </source>
</evidence>
<feature type="region of interest" description="Disordered" evidence="6">
    <location>
        <begin position="415"/>
        <end position="446"/>
    </location>
</feature>
<dbReference type="AlphaFoldDB" id="A0A1M7USR0"/>